<dbReference type="GO" id="GO:0016747">
    <property type="term" value="F:acyltransferase activity, transferring groups other than amino-acyl groups"/>
    <property type="evidence" value="ECO:0007669"/>
    <property type="project" value="InterPro"/>
</dbReference>
<feature type="domain" description="N-acetyltransferase" evidence="3">
    <location>
        <begin position="127"/>
        <end position="266"/>
    </location>
</feature>
<protein>
    <submittedName>
        <fullName evidence="4">Acetyltransferase (GNAT) family protein</fullName>
    </submittedName>
</protein>
<evidence type="ECO:0000256" key="1">
    <source>
        <dbReference type="ARBA" id="ARBA00022679"/>
    </source>
</evidence>
<evidence type="ECO:0000313" key="4">
    <source>
        <dbReference type="EMBL" id="SEE13255.1"/>
    </source>
</evidence>
<proteinExistence type="predicted"/>
<dbReference type="CDD" id="cd04301">
    <property type="entry name" value="NAT_SF"/>
    <property type="match status" value="1"/>
</dbReference>
<dbReference type="InterPro" id="IPR000182">
    <property type="entry name" value="GNAT_dom"/>
</dbReference>
<evidence type="ECO:0000259" key="3">
    <source>
        <dbReference type="PROSITE" id="PS51186"/>
    </source>
</evidence>
<keyword evidence="2" id="KW-0012">Acyltransferase</keyword>
<organism evidence="4 5">
    <name type="scientific">Arthrobacter alpinus</name>
    <dbReference type="NCBI Taxonomy" id="656366"/>
    <lineage>
        <taxon>Bacteria</taxon>
        <taxon>Bacillati</taxon>
        <taxon>Actinomycetota</taxon>
        <taxon>Actinomycetes</taxon>
        <taxon>Micrococcales</taxon>
        <taxon>Micrococcaceae</taxon>
        <taxon>Arthrobacter</taxon>
    </lineage>
</organism>
<dbReference type="Pfam" id="PF24553">
    <property type="entry name" value="Rv0428c_C"/>
    <property type="match status" value="1"/>
</dbReference>
<dbReference type="EMBL" id="FNTV01000001">
    <property type="protein sequence ID" value="SEE13255.1"/>
    <property type="molecule type" value="Genomic_DNA"/>
</dbReference>
<gene>
    <name evidence="4" type="ORF">SAMN04489740_0726</name>
</gene>
<keyword evidence="1 4" id="KW-0808">Transferase</keyword>
<sequence>MKRVKDFDAQDCTVDALEVLMNEAWPAPETMERDGWVLRSASSVTQRANSVWPRQAPTDLDVALRDIVRWYAMRRQPVIFQITQRPENSALEQQLDLQGYSRQSETLIMTAGGNVDEAPPTPAGIALTFSDAPSEAWIQMWWRIDGRGGAAEREVARGILTGVPSLYASAVNDDGMVVGTGRVTLVNGWAGIYCMSVHPDFRRRGIAASILRQLLDAARDRGSVQAWLLVTAANAGAQALYERGGFREVGRYHYRQAPRRRAPMAC</sequence>
<dbReference type="PROSITE" id="PS51186">
    <property type="entry name" value="GNAT"/>
    <property type="match status" value="1"/>
</dbReference>
<dbReference type="AlphaFoldDB" id="A0A1H5GC83"/>
<accession>A0A1H5GC83</accession>
<dbReference type="InterPro" id="IPR050680">
    <property type="entry name" value="YpeA/RimI_acetyltransf"/>
</dbReference>
<dbReference type="InterPro" id="IPR016181">
    <property type="entry name" value="Acyl_CoA_acyltransferase"/>
</dbReference>
<dbReference type="InterPro" id="IPR056935">
    <property type="entry name" value="Rv0428c-like_C"/>
</dbReference>
<dbReference type="PANTHER" id="PTHR43420">
    <property type="entry name" value="ACETYLTRANSFERASE"/>
    <property type="match status" value="1"/>
</dbReference>
<name>A0A1H5GC83_9MICC</name>
<evidence type="ECO:0000256" key="2">
    <source>
        <dbReference type="ARBA" id="ARBA00023315"/>
    </source>
</evidence>
<dbReference type="PANTHER" id="PTHR43420:SF12">
    <property type="entry name" value="N-ACETYLTRANSFERASE DOMAIN-CONTAINING PROTEIN"/>
    <property type="match status" value="1"/>
</dbReference>
<dbReference type="Gene3D" id="3.40.630.30">
    <property type="match status" value="1"/>
</dbReference>
<evidence type="ECO:0000313" key="5">
    <source>
        <dbReference type="Proteomes" id="UP000182725"/>
    </source>
</evidence>
<reference evidence="4 5" key="1">
    <citation type="submission" date="2016-10" db="EMBL/GenBank/DDBJ databases">
        <authorList>
            <person name="de Groot N.N."/>
        </authorList>
    </citation>
    <scope>NUCLEOTIDE SEQUENCE [LARGE SCALE GENOMIC DNA]</scope>
    <source>
        <strain evidence="4 5">DSM 22274</strain>
    </source>
</reference>
<dbReference type="SUPFAM" id="SSF55729">
    <property type="entry name" value="Acyl-CoA N-acyltransferases (Nat)"/>
    <property type="match status" value="1"/>
</dbReference>
<dbReference type="Proteomes" id="UP000182725">
    <property type="component" value="Unassembled WGS sequence"/>
</dbReference>